<evidence type="ECO:0000256" key="3">
    <source>
        <dbReference type="ARBA" id="ARBA00022475"/>
    </source>
</evidence>
<evidence type="ECO:0000313" key="9">
    <source>
        <dbReference type="Ensembl" id="ENSNGAP00000020363.1"/>
    </source>
</evidence>
<keyword evidence="10" id="KW-1185">Reference proteome</keyword>
<evidence type="ECO:0000256" key="2">
    <source>
        <dbReference type="ARBA" id="ARBA00022448"/>
    </source>
</evidence>
<proteinExistence type="predicted"/>
<feature type="region of interest" description="Disordered" evidence="7">
    <location>
        <begin position="215"/>
        <end position="244"/>
    </location>
</feature>
<evidence type="ECO:0000256" key="4">
    <source>
        <dbReference type="ARBA" id="ARBA00022692"/>
    </source>
</evidence>
<keyword evidence="4 8" id="KW-0812">Transmembrane</keyword>
<dbReference type="Ensembl" id="ENSNGAT00000026032.1">
    <property type="protein sequence ID" value="ENSNGAP00000020363.1"/>
    <property type="gene ID" value="ENSNGAG00000019877.1"/>
</dbReference>
<evidence type="ECO:0000256" key="5">
    <source>
        <dbReference type="ARBA" id="ARBA00022989"/>
    </source>
</evidence>
<dbReference type="AlphaFoldDB" id="A0A8C6RR09"/>
<keyword evidence="6 8" id="KW-0472">Membrane</keyword>
<evidence type="ECO:0000256" key="1">
    <source>
        <dbReference type="ARBA" id="ARBA00004651"/>
    </source>
</evidence>
<organism evidence="9 10">
    <name type="scientific">Nannospalax galili</name>
    <name type="common">Northern Israeli blind subterranean mole rat</name>
    <name type="synonym">Spalax galili</name>
    <dbReference type="NCBI Taxonomy" id="1026970"/>
    <lineage>
        <taxon>Eukaryota</taxon>
        <taxon>Metazoa</taxon>
        <taxon>Chordata</taxon>
        <taxon>Craniata</taxon>
        <taxon>Vertebrata</taxon>
        <taxon>Euteleostomi</taxon>
        <taxon>Mammalia</taxon>
        <taxon>Eutheria</taxon>
        <taxon>Euarchontoglires</taxon>
        <taxon>Glires</taxon>
        <taxon>Rodentia</taxon>
        <taxon>Myomorpha</taxon>
        <taxon>Muroidea</taxon>
        <taxon>Spalacidae</taxon>
        <taxon>Spalacinae</taxon>
        <taxon>Nannospalax</taxon>
    </lineage>
</organism>
<dbReference type="FunFam" id="1.20.1250.20:FF:000092">
    <property type="entry name" value="Feline leukemia virus subgroup C receptor-related protein 2 isoform 1"/>
    <property type="match status" value="1"/>
</dbReference>
<feature type="compositionally biased region" description="Basic and acidic residues" evidence="7">
    <location>
        <begin position="215"/>
        <end position="224"/>
    </location>
</feature>
<reference evidence="9" key="2">
    <citation type="submission" date="2025-09" db="UniProtKB">
        <authorList>
            <consortium name="Ensembl"/>
        </authorList>
    </citation>
    <scope>IDENTIFICATION</scope>
</reference>
<comment type="subcellular location">
    <subcellularLocation>
        <location evidence="1">Cell membrane</location>
        <topology evidence="1">Multi-pass membrane protein</topology>
    </subcellularLocation>
</comment>
<dbReference type="InterPro" id="IPR036259">
    <property type="entry name" value="MFS_trans_sf"/>
</dbReference>
<dbReference type="InterPro" id="IPR049680">
    <property type="entry name" value="FLVCR1-2_SLC49-like"/>
</dbReference>
<dbReference type="GO" id="GO:0097037">
    <property type="term" value="P:heme export"/>
    <property type="evidence" value="ECO:0007669"/>
    <property type="project" value="TreeGrafter"/>
</dbReference>
<feature type="transmembrane region" description="Helical" evidence="8">
    <location>
        <begin position="185"/>
        <end position="205"/>
    </location>
</feature>
<feature type="transmembrane region" description="Helical" evidence="8">
    <location>
        <begin position="97"/>
        <end position="114"/>
    </location>
</feature>
<reference evidence="9" key="1">
    <citation type="submission" date="2025-08" db="UniProtKB">
        <authorList>
            <consortium name="Ensembl"/>
        </authorList>
    </citation>
    <scope>IDENTIFICATION</scope>
</reference>
<feature type="transmembrane region" description="Helical" evidence="8">
    <location>
        <begin position="65"/>
        <end position="85"/>
    </location>
</feature>
<keyword evidence="5 8" id="KW-1133">Transmembrane helix</keyword>
<evidence type="ECO:0000256" key="8">
    <source>
        <dbReference type="SAM" id="Phobius"/>
    </source>
</evidence>
<dbReference type="OMA" id="SMKHLLC"/>
<dbReference type="GO" id="GO:0015232">
    <property type="term" value="F:heme transmembrane transporter activity"/>
    <property type="evidence" value="ECO:0007669"/>
    <property type="project" value="TreeGrafter"/>
</dbReference>
<keyword evidence="3" id="KW-1003">Cell membrane</keyword>
<keyword evidence="2" id="KW-0813">Transport</keyword>
<evidence type="ECO:0000256" key="7">
    <source>
        <dbReference type="SAM" id="MobiDB-lite"/>
    </source>
</evidence>
<dbReference type="GO" id="GO:0020037">
    <property type="term" value="F:heme binding"/>
    <property type="evidence" value="ECO:0007669"/>
    <property type="project" value="TreeGrafter"/>
</dbReference>
<dbReference type="Proteomes" id="UP000694381">
    <property type="component" value="Unassembled WGS sequence"/>
</dbReference>
<dbReference type="GeneTree" id="ENSGT01030000234625"/>
<dbReference type="PANTHER" id="PTHR10924">
    <property type="entry name" value="MAJOR FACILITATOR SUPERFAMILY PROTEIN-RELATED"/>
    <property type="match status" value="1"/>
</dbReference>
<name>A0A8C6RR09_NANGA</name>
<accession>A0A8C6RR09</accession>
<evidence type="ECO:0000313" key="10">
    <source>
        <dbReference type="Proteomes" id="UP000694381"/>
    </source>
</evidence>
<dbReference type="Gene3D" id="1.20.1250.20">
    <property type="entry name" value="MFS general substrate transporter like domains"/>
    <property type="match status" value="1"/>
</dbReference>
<feature type="transmembrane region" description="Helical" evidence="8">
    <location>
        <begin position="157"/>
        <end position="179"/>
    </location>
</feature>
<feature type="transmembrane region" description="Helical" evidence="8">
    <location>
        <begin position="27"/>
        <end position="45"/>
    </location>
</feature>
<dbReference type="PANTHER" id="PTHR10924:SF3">
    <property type="entry name" value="HEME TRANSPORTER FLVCR2"/>
    <property type="match status" value="1"/>
</dbReference>
<protein>
    <recommendedName>
        <fullName evidence="11">Feline leukemia virus subgroup C receptor-related protein 2</fullName>
    </recommendedName>
</protein>
<dbReference type="GO" id="GO:0005886">
    <property type="term" value="C:plasma membrane"/>
    <property type="evidence" value="ECO:0007669"/>
    <property type="project" value="UniProtKB-SubCell"/>
</dbReference>
<evidence type="ECO:0008006" key="11">
    <source>
        <dbReference type="Google" id="ProtNLM"/>
    </source>
</evidence>
<dbReference type="SUPFAM" id="SSF103473">
    <property type="entry name" value="MFS general substrate transporter"/>
    <property type="match status" value="1"/>
</dbReference>
<feature type="transmembrane region" description="Helical" evidence="8">
    <location>
        <begin position="120"/>
        <end position="145"/>
    </location>
</feature>
<sequence>MAAETASRSRKLSFHISKHVQERRQTLICFIFPPSGLNAGAFYALSTLLNRMVILHYPGEEVNAGRTGLTIVIAGMFGAMTSGIWLDKSKTYKETTLVVYIMTLVGMVVYTYTLNLQRLWVVFITAGTLGFFMMGYLPLVFEFAVELTYPESEGMSSGLLNVSAQVFGIIFTISQGQIIDNYGTMPGNIFLCVFLALGAALTAFIKADLRRQKANKDTPETKVQEEEEESNTSKVPIAVSEAHL</sequence>
<evidence type="ECO:0000256" key="6">
    <source>
        <dbReference type="ARBA" id="ARBA00023136"/>
    </source>
</evidence>